<gene>
    <name evidence="1" type="ORF">SAMN05421872_105190</name>
</gene>
<dbReference type="AlphaFoldDB" id="A0A1G6R825"/>
<evidence type="ECO:0000313" key="1">
    <source>
        <dbReference type="EMBL" id="SDD00769.1"/>
    </source>
</evidence>
<organism evidence="1 2">
    <name type="scientific">Nocardioides lianchengensis</name>
    <dbReference type="NCBI Taxonomy" id="1045774"/>
    <lineage>
        <taxon>Bacteria</taxon>
        <taxon>Bacillati</taxon>
        <taxon>Actinomycetota</taxon>
        <taxon>Actinomycetes</taxon>
        <taxon>Propionibacteriales</taxon>
        <taxon>Nocardioidaceae</taxon>
        <taxon>Nocardioides</taxon>
    </lineage>
</organism>
<reference evidence="1 2" key="1">
    <citation type="submission" date="2016-10" db="EMBL/GenBank/DDBJ databases">
        <authorList>
            <person name="de Groot N.N."/>
        </authorList>
    </citation>
    <scope>NUCLEOTIDE SEQUENCE [LARGE SCALE GENOMIC DNA]</scope>
    <source>
        <strain evidence="1 2">CGMCC 4.6858</strain>
    </source>
</reference>
<keyword evidence="2" id="KW-1185">Reference proteome</keyword>
<dbReference type="EMBL" id="FMZM01000005">
    <property type="protein sequence ID" value="SDD00769.1"/>
    <property type="molecule type" value="Genomic_DNA"/>
</dbReference>
<evidence type="ECO:0000313" key="2">
    <source>
        <dbReference type="Proteomes" id="UP000199034"/>
    </source>
</evidence>
<protein>
    <submittedName>
        <fullName evidence="1">Uncharacterized protein</fullName>
    </submittedName>
</protein>
<name>A0A1G6R825_9ACTN</name>
<accession>A0A1G6R825</accession>
<dbReference type="RefSeq" id="WP_090855066.1">
    <property type="nucleotide sequence ID" value="NZ_FMZM01000005.1"/>
</dbReference>
<dbReference type="Proteomes" id="UP000199034">
    <property type="component" value="Unassembled WGS sequence"/>
</dbReference>
<proteinExistence type="predicted"/>
<dbReference type="STRING" id="1045774.SAMN05421872_105190"/>
<sequence length="83" mass="8999">MQQRPQDRPSPFPLIVSIVLTAYLAVVTFFLGRDATTEADAAVQHLLWVLCGGAALVVFCLFVQVLDGRAPSSADPRREAEDA</sequence>